<reference evidence="1 2" key="1">
    <citation type="submission" date="2019-02" db="EMBL/GenBank/DDBJ databases">
        <title>Bacterial novel species Emticicia sp. 17J42-9 isolated from soil.</title>
        <authorList>
            <person name="Jung H.-Y."/>
        </authorList>
    </citation>
    <scope>NUCLEOTIDE SEQUENCE [LARGE SCALE GENOMIC DNA]</scope>
    <source>
        <strain evidence="1 2">17J42-9</strain>
    </source>
</reference>
<evidence type="ECO:0000313" key="1">
    <source>
        <dbReference type="EMBL" id="RYU94255.1"/>
    </source>
</evidence>
<name>A0A4Q5LXB0_9BACT</name>
<dbReference type="OrthoDB" id="1179861at2"/>
<dbReference type="EMBL" id="SEWF01000028">
    <property type="protein sequence ID" value="RYU94255.1"/>
    <property type="molecule type" value="Genomic_DNA"/>
</dbReference>
<proteinExistence type="predicted"/>
<gene>
    <name evidence="1" type="ORF">EWM59_17705</name>
</gene>
<dbReference type="AlphaFoldDB" id="A0A4Q5LXB0"/>
<comment type="caution">
    <text evidence="1">The sequence shown here is derived from an EMBL/GenBank/DDBJ whole genome shotgun (WGS) entry which is preliminary data.</text>
</comment>
<protein>
    <submittedName>
        <fullName evidence="1">Uncharacterized protein</fullName>
    </submittedName>
</protein>
<organism evidence="1 2">
    <name type="scientific">Emticicia agri</name>
    <dbReference type="NCBI Taxonomy" id="2492393"/>
    <lineage>
        <taxon>Bacteria</taxon>
        <taxon>Pseudomonadati</taxon>
        <taxon>Bacteroidota</taxon>
        <taxon>Cytophagia</taxon>
        <taxon>Cytophagales</taxon>
        <taxon>Leadbetterellaceae</taxon>
        <taxon>Emticicia</taxon>
    </lineage>
</organism>
<dbReference type="Proteomes" id="UP000293162">
    <property type="component" value="Unassembled WGS sequence"/>
</dbReference>
<dbReference type="RefSeq" id="WP_130022591.1">
    <property type="nucleotide sequence ID" value="NZ_SEWF01000028.1"/>
</dbReference>
<keyword evidence="2" id="KW-1185">Reference proteome</keyword>
<accession>A0A4Q5LXB0</accession>
<evidence type="ECO:0000313" key="2">
    <source>
        <dbReference type="Proteomes" id="UP000293162"/>
    </source>
</evidence>
<sequence>MYIVFWASVTNKNATPVEFTMNFPADSFAISGQPEGYVKFFLPPGTMTPEKDSVYDYGLTTLKSFLNDNFHKPTQLKKTIKPKEEYLFYIAVVSDEGYNGAVRAELVLKEQQLFYKINMLDSLLPCGSIVFKK</sequence>